<comment type="subunit">
    <text evidence="3 10">Monomer.</text>
</comment>
<evidence type="ECO:0000256" key="6">
    <source>
        <dbReference type="ARBA" id="ARBA00022729"/>
    </source>
</evidence>
<dbReference type="KEGG" id="salm:D0Y50_10670"/>
<keyword evidence="7 10" id="KW-0574">Periplasm</keyword>
<dbReference type="GO" id="GO:0042953">
    <property type="term" value="P:lipoprotein transport"/>
    <property type="evidence" value="ECO:0007669"/>
    <property type="project" value="InterPro"/>
</dbReference>
<dbReference type="GO" id="GO:0044874">
    <property type="term" value="P:lipoprotein localization to outer membrane"/>
    <property type="evidence" value="ECO:0007669"/>
    <property type="project" value="UniProtKB-UniRule"/>
</dbReference>
<dbReference type="EMBL" id="CP031769">
    <property type="protein sequence ID" value="AXR06777.1"/>
    <property type="molecule type" value="Genomic_DNA"/>
</dbReference>
<dbReference type="HAMAP" id="MF_00240">
    <property type="entry name" value="LolA"/>
    <property type="match status" value="1"/>
</dbReference>
<dbReference type="AlphaFoldDB" id="A0A346NMM0"/>
<keyword evidence="9 10" id="KW-0143">Chaperone</keyword>
<comment type="subcellular location">
    <subcellularLocation>
        <location evidence="1 10">Periplasm</location>
    </subcellularLocation>
</comment>
<sequence length="207" mass="22870" precursor="true">MKTMIKRTVILGIASICAFATLADERASQALQSKLAGMQQFSADFTQEVTDPQGEQIHQASGKLVMARPDKLRWETAQPDDTLLVADGHAVWNVDTFVEQVTIVDQADAINDNPIILLTTNNPRKWQQFSIAQPSADTFTITPVNGQGQIQQLELVFDNNVLSALSMQDAQEQTSALSFTNVKTDFTPALTLFEVTIGDHYTIDDQR</sequence>
<dbReference type="InterPro" id="IPR029046">
    <property type="entry name" value="LolA/LolB/LppX"/>
</dbReference>
<keyword evidence="6 10" id="KW-0732">Signal</keyword>
<evidence type="ECO:0000256" key="7">
    <source>
        <dbReference type="ARBA" id="ARBA00022764"/>
    </source>
</evidence>
<evidence type="ECO:0000256" key="9">
    <source>
        <dbReference type="ARBA" id="ARBA00023186"/>
    </source>
</evidence>
<dbReference type="PANTHER" id="PTHR35869:SF1">
    <property type="entry name" value="OUTER-MEMBRANE LIPOPROTEIN CARRIER PROTEIN"/>
    <property type="match status" value="1"/>
</dbReference>
<accession>A0A346NMM0</accession>
<gene>
    <name evidence="10 11" type="primary">lolA</name>
    <name evidence="11" type="ORF">D0Y50_10670</name>
</gene>
<dbReference type="PANTHER" id="PTHR35869">
    <property type="entry name" value="OUTER-MEMBRANE LIPOPROTEIN CARRIER PROTEIN"/>
    <property type="match status" value="1"/>
</dbReference>
<evidence type="ECO:0000256" key="5">
    <source>
        <dbReference type="ARBA" id="ARBA00022448"/>
    </source>
</evidence>
<dbReference type="OrthoDB" id="9787361at2"/>
<evidence type="ECO:0000256" key="4">
    <source>
        <dbReference type="ARBA" id="ARBA00014035"/>
    </source>
</evidence>
<evidence type="ECO:0000313" key="12">
    <source>
        <dbReference type="Proteomes" id="UP000262073"/>
    </source>
</evidence>
<dbReference type="NCBIfam" id="TIGR00547">
    <property type="entry name" value="lolA"/>
    <property type="match status" value="1"/>
</dbReference>
<dbReference type="Gene3D" id="2.50.20.10">
    <property type="entry name" value="Lipoprotein localisation LolA/LolB/LppX"/>
    <property type="match status" value="1"/>
</dbReference>
<dbReference type="InterPro" id="IPR018323">
    <property type="entry name" value="OM_lipoprot_carrier_LolA_Pbac"/>
</dbReference>
<evidence type="ECO:0000256" key="1">
    <source>
        <dbReference type="ARBA" id="ARBA00004418"/>
    </source>
</evidence>
<dbReference type="Pfam" id="PF03548">
    <property type="entry name" value="LolA"/>
    <property type="match status" value="1"/>
</dbReference>
<protein>
    <recommendedName>
        <fullName evidence="4 10">Outer-membrane lipoprotein carrier protein</fullName>
    </recommendedName>
</protein>
<evidence type="ECO:0000256" key="8">
    <source>
        <dbReference type="ARBA" id="ARBA00022927"/>
    </source>
</evidence>
<comment type="similarity">
    <text evidence="2 10">Belongs to the LolA family.</text>
</comment>
<dbReference type="CDD" id="cd16325">
    <property type="entry name" value="LolA"/>
    <property type="match status" value="1"/>
</dbReference>
<feature type="signal peptide" evidence="10">
    <location>
        <begin position="1"/>
        <end position="23"/>
    </location>
</feature>
<evidence type="ECO:0000256" key="3">
    <source>
        <dbReference type="ARBA" id="ARBA00011245"/>
    </source>
</evidence>
<organism evidence="11 12">
    <name type="scientific">Salinimonas sediminis</name>
    <dbReference type="NCBI Taxonomy" id="2303538"/>
    <lineage>
        <taxon>Bacteria</taxon>
        <taxon>Pseudomonadati</taxon>
        <taxon>Pseudomonadota</taxon>
        <taxon>Gammaproteobacteria</taxon>
        <taxon>Alteromonadales</taxon>
        <taxon>Alteromonadaceae</taxon>
        <taxon>Alteromonas/Salinimonas group</taxon>
        <taxon>Salinimonas</taxon>
    </lineage>
</organism>
<dbReference type="InterPro" id="IPR004564">
    <property type="entry name" value="OM_lipoprot_carrier_LolA-like"/>
</dbReference>
<dbReference type="GO" id="GO:0030288">
    <property type="term" value="C:outer membrane-bounded periplasmic space"/>
    <property type="evidence" value="ECO:0007669"/>
    <property type="project" value="TreeGrafter"/>
</dbReference>
<keyword evidence="12" id="KW-1185">Reference proteome</keyword>
<dbReference type="Proteomes" id="UP000262073">
    <property type="component" value="Chromosome"/>
</dbReference>
<keyword evidence="11" id="KW-0449">Lipoprotein</keyword>
<evidence type="ECO:0000313" key="11">
    <source>
        <dbReference type="EMBL" id="AXR06777.1"/>
    </source>
</evidence>
<evidence type="ECO:0000256" key="10">
    <source>
        <dbReference type="HAMAP-Rule" id="MF_00240"/>
    </source>
</evidence>
<keyword evidence="8 10" id="KW-0653">Protein transport</keyword>
<comment type="function">
    <text evidence="10">Participates in the translocation of lipoproteins from the inner membrane to the outer membrane. Only forms a complex with a lipoprotein if the residue after the N-terminal Cys is not an aspartate (The Asp acts as a targeting signal to indicate that the lipoprotein should stay in the inner membrane).</text>
</comment>
<keyword evidence="5 10" id="KW-0813">Transport</keyword>
<reference evidence="11 12" key="1">
    <citation type="submission" date="2018-08" db="EMBL/GenBank/DDBJ databases">
        <title>Salinimonas sediminis sp. nov., a piezophilic bacterium isolated from a deep-sea sediment sample from the New Britain Trench.</title>
        <authorList>
            <person name="Cao J."/>
        </authorList>
    </citation>
    <scope>NUCLEOTIDE SEQUENCE [LARGE SCALE GENOMIC DNA]</scope>
    <source>
        <strain evidence="11 12">N102</strain>
    </source>
</reference>
<name>A0A346NMM0_9ALTE</name>
<proteinExistence type="inferred from homology"/>
<dbReference type="SUPFAM" id="SSF89392">
    <property type="entry name" value="Prokaryotic lipoproteins and lipoprotein localization factors"/>
    <property type="match status" value="1"/>
</dbReference>
<dbReference type="RefSeq" id="WP_117316931.1">
    <property type="nucleotide sequence ID" value="NZ_CP031769.1"/>
</dbReference>
<feature type="chain" id="PRO_5017093591" description="Outer-membrane lipoprotein carrier protein" evidence="10">
    <location>
        <begin position="24"/>
        <end position="207"/>
    </location>
</feature>
<evidence type="ECO:0000256" key="2">
    <source>
        <dbReference type="ARBA" id="ARBA00007615"/>
    </source>
</evidence>